<dbReference type="InterPro" id="IPR014718">
    <property type="entry name" value="GH-type_carb-bd"/>
</dbReference>
<dbReference type="RefSeq" id="XP_064767210.1">
    <property type="nucleotide sequence ID" value="XM_064913150.1"/>
</dbReference>
<gene>
    <name evidence="1" type="ORF">BZA70DRAFT_281665</name>
</gene>
<dbReference type="PANTHER" id="PTHR10091">
    <property type="entry name" value="ALDOSE-1-EPIMERASE"/>
    <property type="match status" value="1"/>
</dbReference>
<name>A0ABR1F2Y4_9ASCO</name>
<proteinExistence type="predicted"/>
<dbReference type="InterPro" id="IPR018052">
    <property type="entry name" value="Ald1_epimerase_CS"/>
</dbReference>
<dbReference type="InterPro" id="IPR011013">
    <property type="entry name" value="Gal_mutarotase_sf_dom"/>
</dbReference>
<evidence type="ECO:0000313" key="1">
    <source>
        <dbReference type="EMBL" id="KAK7204177.1"/>
    </source>
</evidence>
<sequence length="356" mass="39129">MYSISSTFDAEDTSNKLHTLVSPNGLVSASFANRGLALVSFGVKRDPSDPSFHNISCGFESGEGYRRKDNPFFGAFIGRVANRIRDGHFELDGVDYQLVKNNFGHCLHGGAHGYDKVVFADPEVLPAPSTTASPKLKFSYVSPHMEEGFPGEITLSVTYWLEDESAGGALYVDYDASLTGPDGIAHAVVNLTNHSYFNIGNEKTIAGTEVTLGTNKYLEVTDTFVPTGKIVPHPLVPEDCSKFTLGPVDPDIDHCFVFPDVPDLLATDTRSFPMKTMAETYHPVTGIHFAGSTTDPAYQFYTGRYINVADLYPARSGFCLESSRYVDAMNIDEWKKMVTIGKDDKYGCLTKFSLHY</sequence>
<dbReference type="GeneID" id="90038662"/>
<dbReference type="InterPro" id="IPR008183">
    <property type="entry name" value="Aldose_1/G6P_1-epimerase"/>
</dbReference>
<protein>
    <submittedName>
        <fullName evidence="1">Aldose 1-epimerase</fullName>
    </submittedName>
</protein>
<dbReference type="EMBL" id="JBBJBU010000009">
    <property type="protein sequence ID" value="KAK7204177.1"/>
    <property type="molecule type" value="Genomic_DNA"/>
</dbReference>
<reference evidence="1 2" key="1">
    <citation type="submission" date="2024-03" db="EMBL/GenBank/DDBJ databases">
        <title>Genome-scale model development and genomic sequencing of the oleaginous clade Lipomyces.</title>
        <authorList>
            <consortium name="Lawrence Berkeley National Laboratory"/>
            <person name="Czajka J.J."/>
            <person name="Han Y."/>
            <person name="Kim J."/>
            <person name="Mondo S.J."/>
            <person name="Hofstad B.A."/>
            <person name="Robles A."/>
            <person name="Haridas S."/>
            <person name="Riley R."/>
            <person name="LaButti K."/>
            <person name="Pangilinan J."/>
            <person name="Andreopoulos W."/>
            <person name="Lipzen A."/>
            <person name="Yan J."/>
            <person name="Wang M."/>
            <person name="Ng V."/>
            <person name="Grigoriev I.V."/>
            <person name="Spatafora J.W."/>
            <person name="Magnuson J.K."/>
            <person name="Baker S.E."/>
            <person name="Pomraning K.R."/>
        </authorList>
    </citation>
    <scope>NUCLEOTIDE SEQUENCE [LARGE SCALE GENOMIC DNA]</scope>
    <source>
        <strain evidence="1 2">Phaff 52-87</strain>
    </source>
</reference>
<dbReference type="PANTHER" id="PTHR10091:SF0">
    <property type="entry name" value="GALACTOSE MUTAROTASE"/>
    <property type="match status" value="1"/>
</dbReference>
<comment type="caution">
    <text evidence="1">The sequence shown here is derived from an EMBL/GenBank/DDBJ whole genome shotgun (WGS) entry which is preliminary data.</text>
</comment>
<dbReference type="Gene3D" id="2.70.98.10">
    <property type="match status" value="1"/>
</dbReference>
<dbReference type="PROSITE" id="PS00545">
    <property type="entry name" value="ALDOSE_1_EPIMERASE"/>
    <property type="match status" value="1"/>
</dbReference>
<keyword evidence="2" id="KW-1185">Reference proteome</keyword>
<organism evidence="1 2">
    <name type="scientific">Myxozyma melibiosi</name>
    <dbReference type="NCBI Taxonomy" id="54550"/>
    <lineage>
        <taxon>Eukaryota</taxon>
        <taxon>Fungi</taxon>
        <taxon>Dikarya</taxon>
        <taxon>Ascomycota</taxon>
        <taxon>Saccharomycotina</taxon>
        <taxon>Lipomycetes</taxon>
        <taxon>Lipomycetales</taxon>
        <taxon>Lipomycetaceae</taxon>
        <taxon>Myxozyma</taxon>
    </lineage>
</organism>
<accession>A0ABR1F2Y4</accession>
<dbReference type="SUPFAM" id="SSF74650">
    <property type="entry name" value="Galactose mutarotase-like"/>
    <property type="match status" value="1"/>
</dbReference>
<dbReference type="Pfam" id="PF01263">
    <property type="entry name" value="Aldose_epim"/>
    <property type="match status" value="1"/>
</dbReference>
<evidence type="ECO:0000313" key="2">
    <source>
        <dbReference type="Proteomes" id="UP001498771"/>
    </source>
</evidence>
<dbReference type="Proteomes" id="UP001498771">
    <property type="component" value="Unassembled WGS sequence"/>
</dbReference>